<sequence length="158" mass="17476">MLQRKALLVLPSPSLRHLLMGSVNNFSTLAKAIDAEKSRIVSQGSDCEPHISVELRDAMQAYFAGVLQNLRSIRTCVDELASAVDNMEFRVHKIRCQIPVLADKQFIENRVAEEDVNGDKANEDATGKPAEKVDDSEPETPNDLVEEAISSILKVFPD</sequence>
<dbReference type="AlphaFoldDB" id="A0A5S6QI67"/>
<dbReference type="WBParaSite" id="TMUE_2000006903.1">
    <property type="protein sequence ID" value="TMUE_2000006903.1"/>
    <property type="gene ID" value="WBGene00287226"/>
</dbReference>
<keyword evidence="2" id="KW-1185">Reference proteome</keyword>
<dbReference type="Proteomes" id="UP000046395">
    <property type="component" value="Unassembled WGS sequence"/>
</dbReference>
<protein>
    <submittedName>
        <fullName evidence="3">Biogenesis of lysosome-related organelles complex 1 subunit 3</fullName>
    </submittedName>
</protein>
<feature type="region of interest" description="Disordered" evidence="1">
    <location>
        <begin position="114"/>
        <end position="143"/>
    </location>
</feature>
<accession>A0A5S6QI67</accession>
<feature type="compositionally biased region" description="Basic and acidic residues" evidence="1">
    <location>
        <begin position="114"/>
        <end position="135"/>
    </location>
</feature>
<organism evidence="2 3">
    <name type="scientific">Trichuris muris</name>
    <name type="common">Mouse whipworm</name>
    <dbReference type="NCBI Taxonomy" id="70415"/>
    <lineage>
        <taxon>Eukaryota</taxon>
        <taxon>Metazoa</taxon>
        <taxon>Ecdysozoa</taxon>
        <taxon>Nematoda</taxon>
        <taxon>Enoplea</taxon>
        <taxon>Dorylaimia</taxon>
        <taxon>Trichinellida</taxon>
        <taxon>Trichuridae</taxon>
        <taxon>Trichuris</taxon>
    </lineage>
</organism>
<proteinExistence type="predicted"/>
<evidence type="ECO:0000313" key="3">
    <source>
        <dbReference type="WBParaSite" id="TMUE_2000006903.1"/>
    </source>
</evidence>
<evidence type="ECO:0000256" key="1">
    <source>
        <dbReference type="SAM" id="MobiDB-lite"/>
    </source>
</evidence>
<evidence type="ECO:0000313" key="2">
    <source>
        <dbReference type="Proteomes" id="UP000046395"/>
    </source>
</evidence>
<reference evidence="3" key="1">
    <citation type="submission" date="2019-12" db="UniProtKB">
        <authorList>
            <consortium name="WormBaseParasite"/>
        </authorList>
    </citation>
    <scope>IDENTIFICATION</scope>
</reference>
<name>A0A5S6QI67_TRIMR</name>